<evidence type="ECO:0000313" key="2">
    <source>
        <dbReference type="EMBL" id="BDI34411.1"/>
    </source>
</evidence>
<dbReference type="HAMAP" id="MF_00771">
    <property type="entry name" value="UPF0310"/>
    <property type="match status" value="1"/>
</dbReference>
<dbReference type="NCBIfam" id="NF002616">
    <property type="entry name" value="PRK02268.1-2"/>
    <property type="match status" value="1"/>
</dbReference>
<dbReference type="InterPro" id="IPR022996">
    <property type="entry name" value="UPF0310"/>
</dbReference>
<dbReference type="InterPro" id="IPR015947">
    <property type="entry name" value="PUA-like_sf"/>
</dbReference>
<dbReference type="FunCoup" id="A0A402CQT9">
    <property type="interactions" value="3"/>
</dbReference>
<dbReference type="EMBL" id="AP025739">
    <property type="protein sequence ID" value="BDI34411.1"/>
    <property type="molecule type" value="Genomic_DNA"/>
</dbReference>
<organism evidence="2 3">
    <name type="scientific">Capsulimonas corticalis</name>
    <dbReference type="NCBI Taxonomy" id="2219043"/>
    <lineage>
        <taxon>Bacteria</taxon>
        <taxon>Bacillati</taxon>
        <taxon>Armatimonadota</taxon>
        <taxon>Armatimonadia</taxon>
        <taxon>Capsulimonadales</taxon>
        <taxon>Capsulimonadaceae</taxon>
        <taxon>Capsulimonas</taxon>
    </lineage>
</organism>
<dbReference type="SUPFAM" id="SSF88697">
    <property type="entry name" value="PUA domain-like"/>
    <property type="match status" value="1"/>
</dbReference>
<evidence type="ECO:0000256" key="1">
    <source>
        <dbReference type="HAMAP-Rule" id="MF_00771"/>
    </source>
</evidence>
<keyword evidence="3" id="KW-1185">Reference proteome</keyword>
<dbReference type="Proteomes" id="UP000287394">
    <property type="component" value="Chromosome"/>
</dbReference>
<dbReference type="InterPro" id="IPR002740">
    <property type="entry name" value="EVE_domain"/>
</dbReference>
<protein>
    <recommendedName>
        <fullName evidence="1">UPF0310 protein CCAX7_64620</fullName>
    </recommendedName>
</protein>
<dbReference type="Pfam" id="PF01878">
    <property type="entry name" value="EVE"/>
    <property type="match status" value="1"/>
</dbReference>
<comment type="similarity">
    <text evidence="1">Belongs to the UPF0310 family.</text>
</comment>
<dbReference type="KEGG" id="ccot:CCAX7_64620"/>
<dbReference type="Gene3D" id="3.10.590.10">
    <property type="entry name" value="ph1033 like domains"/>
    <property type="match status" value="1"/>
</dbReference>
<sequence>MDTRYWIGVVSQSHVERGVAGGFAQLCHGKCAPLRRMNVGDWLVYYSPKTDMTDGEPLQMFTAIGQVVGESAYEYEMSPKFIPFRRDIVYAACKPAAIQPLLPRLSFIHDVKRWGYPFRSGHFEMTKADFDLIAQQMEVHHAE</sequence>
<proteinExistence type="inferred from homology"/>
<evidence type="ECO:0000313" key="3">
    <source>
        <dbReference type="Proteomes" id="UP000287394"/>
    </source>
</evidence>
<dbReference type="AlphaFoldDB" id="A0A402CQT9"/>
<gene>
    <name evidence="2" type="primary">ydcG</name>
    <name evidence="2" type="ORF">CCAX7_64620</name>
</gene>
<dbReference type="RefSeq" id="WP_119319778.1">
    <property type="nucleotide sequence ID" value="NZ_AP025739.1"/>
</dbReference>
<dbReference type="CDD" id="cd21132">
    <property type="entry name" value="EVE-like"/>
    <property type="match status" value="1"/>
</dbReference>
<accession>A0A402CQT9</accession>
<name>A0A402CQT9_9BACT</name>
<dbReference type="OrthoDB" id="9793567at2"/>
<reference evidence="2 3" key="1">
    <citation type="journal article" date="2019" name="Int. J. Syst. Evol. Microbiol.">
        <title>Capsulimonas corticalis gen. nov., sp. nov., an aerobic capsulated bacterium, of a novel bacterial order, Capsulimonadales ord. nov., of the class Armatimonadia of the phylum Armatimonadetes.</title>
        <authorList>
            <person name="Li J."/>
            <person name="Kudo C."/>
            <person name="Tonouchi A."/>
        </authorList>
    </citation>
    <scope>NUCLEOTIDE SEQUENCE [LARGE SCALE GENOMIC DNA]</scope>
    <source>
        <strain evidence="2 3">AX-7</strain>
    </source>
</reference>